<proteinExistence type="predicted"/>
<evidence type="ECO:0000313" key="1">
    <source>
        <dbReference type="EMBL" id="AUZ88792.1"/>
    </source>
</evidence>
<dbReference type="Proteomes" id="UP000239187">
    <property type="component" value="Chromosome"/>
</dbReference>
<protein>
    <submittedName>
        <fullName evidence="1">Uncharacterized protein</fullName>
    </submittedName>
</protein>
<name>A0A2L0UHT2_9MICC</name>
<organism evidence="1 2">
    <name type="scientific">Arthrobacter agilis</name>
    <dbReference type="NCBI Taxonomy" id="37921"/>
    <lineage>
        <taxon>Bacteria</taxon>
        <taxon>Bacillati</taxon>
        <taxon>Actinomycetota</taxon>
        <taxon>Actinomycetes</taxon>
        <taxon>Micrococcales</taxon>
        <taxon>Micrococcaceae</taxon>
        <taxon>Arthrobacter</taxon>
    </lineage>
</organism>
<evidence type="ECO:0000313" key="2">
    <source>
        <dbReference type="Proteomes" id="UP000239187"/>
    </source>
</evidence>
<dbReference type="AlphaFoldDB" id="A0A2L0UHT2"/>
<dbReference type="RefSeq" id="WP_133081376.1">
    <property type="nucleotide sequence ID" value="NZ_CP024915.1"/>
</dbReference>
<reference evidence="1 2" key="1">
    <citation type="submission" date="2017-11" db="EMBL/GenBank/DDBJ databases">
        <title>Draft genome of Arthrobacter agilis strain UMCV2, a plant growth-promoting rhizobacterium and biocontrol capacity of phytopathogenic fungi.</title>
        <authorList>
            <person name="Martinez-Camara R."/>
            <person name="Santoyo G."/>
            <person name="Moreno-Hagelsieb G."/>
            <person name="Valencia-Cantero E."/>
        </authorList>
    </citation>
    <scope>NUCLEOTIDE SEQUENCE [LARGE SCALE GENOMIC DNA]</scope>
    <source>
        <strain evidence="1 2">UMCV2</strain>
    </source>
</reference>
<dbReference type="EMBL" id="CP024915">
    <property type="protein sequence ID" value="AUZ88792.1"/>
    <property type="molecule type" value="Genomic_DNA"/>
</dbReference>
<gene>
    <name evidence="1" type="ORF">CVO76_14935</name>
</gene>
<sequence>MTEKQPLSARFMTATGKLRMFFGPAQRGTTEGPIVYRDDEAQRLRQEELQQWTVVRNPDGSTYLTTRREE</sequence>
<accession>A0A2L0UHT2</accession>